<gene>
    <name evidence="2" type="ORF">G8S53_12680</name>
</gene>
<dbReference type="AlphaFoldDB" id="A0A9Q3VBS9"/>
<dbReference type="InterPro" id="IPR041657">
    <property type="entry name" value="HTH_17"/>
</dbReference>
<reference evidence="2" key="1">
    <citation type="submission" date="2020-02" db="EMBL/GenBank/DDBJ databases">
        <authorList>
            <person name="Fillo S."/>
            <person name="Giordani F."/>
            <person name="Tonon E."/>
            <person name="Drigo I."/>
            <person name="Anselmo A."/>
            <person name="Fortunato A."/>
            <person name="Bano L."/>
            <person name="Lista F."/>
        </authorList>
    </citation>
    <scope>NUCLEOTIDE SEQUENCE</scope>
    <source>
        <strain evidence="2">IZSVe-TV_9877_3_12</strain>
    </source>
</reference>
<evidence type="ECO:0000259" key="1">
    <source>
        <dbReference type="Pfam" id="PF12728"/>
    </source>
</evidence>
<evidence type="ECO:0000313" key="3">
    <source>
        <dbReference type="Proteomes" id="UP000813637"/>
    </source>
</evidence>
<reference evidence="2" key="2">
    <citation type="journal article" date="2021" name="Microorganisms">
        <title>Extensive Genome Exploration of Clostridium botulinum Group III Field Strains.</title>
        <authorList>
            <person name="Fillo S."/>
            <person name="Giordani F."/>
            <person name="Tonon E."/>
            <person name="Drigo I."/>
            <person name="Anselmo A."/>
            <person name="Fortunato A."/>
            <person name="Lista F."/>
            <person name="Bano L."/>
        </authorList>
    </citation>
    <scope>NUCLEOTIDE SEQUENCE</scope>
    <source>
        <strain evidence="2">IZSVe-TV_9877_3_12</strain>
    </source>
</reference>
<sequence>MNNNVEGLPILLTVKEMASVLKIGKNKAYSLIYNEKLPVLRLGPKNIRIPKYTLIRWIEKNKKYKVSKT</sequence>
<dbReference type="RefSeq" id="WP_003383008.1">
    <property type="nucleotide sequence ID" value="NZ_JAAMYB010000025.1"/>
</dbReference>
<dbReference type="GO" id="GO:0003677">
    <property type="term" value="F:DNA binding"/>
    <property type="evidence" value="ECO:0007669"/>
    <property type="project" value="InterPro"/>
</dbReference>
<organism evidence="2 3">
    <name type="scientific">Clostridium botulinum C</name>
    <dbReference type="NCBI Taxonomy" id="36828"/>
    <lineage>
        <taxon>Bacteria</taxon>
        <taxon>Bacillati</taxon>
        <taxon>Bacillota</taxon>
        <taxon>Clostridia</taxon>
        <taxon>Eubacteriales</taxon>
        <taxon>Clostridiaceae</taxon>
        <taxon>Clostridium</taxon>
    </lineage>
</organism>
<dbReference type="EMBL" id="JAAMYB010000025">
    <property type="protein sequence ID" value="MCD3196115.1"/>
    <property type="molecule type" value="Genomic_DNA"/>
</dbReference>
<dbReference type="Pfam" id="PF12728">
    <property type="entry name" value="HTH_17"/>
    <property type="match status" value="1"/>
</dbReference>
<dbReference type="Proteomes" id="UP000813637">
    <property type="component" value="Unassembled WGS sequence"/>
</dbReference>
<comment type="caution">
    <text evidence="2">The sequence shown here is derived from an EMBL/GenBank/DDBJ whole genome shotgun (WGS) entry which is preliminary data.</text>
</comment>
<name>A0A9Q3VBS9_CLOBO</name>
<dbReference type="NCBIfam" id="TIGR01764">
    <property type="entry name" value="excise"/>
    <property type="match status" value="1"/>
</dbReference>
<evidence type="ECO:0000313" key="2">
    <source>
        <dbReference type="EMBL" id="MCD3196115.1"/>
    </source>
</evidence>
<dbReference type="InterPro" id="IPR010093">
    <property type="entry name" value="SinI_DNA-bd"/>
</dbReference>
<feature type="domain" description="Helix-turn-helix" evidence="1">
    <location>
        <begin position="11"/>
        <end position="61"/>
    </location>
</feature>
<protein>
    <submittedName>
        <fullName evidence="2">Helix-turn-helix domain-containing protein</fullName>
    </submittedName>
</protein>
<proteinExistence type="predicted"/>
<accession>A0A9Q3VBS9</accession>
<dbReference type="GeneID" id="66319374"/>